<gene>
    <name evidence="4" type="ORF">EVOR1521_LOCUS27662</name>
</gene>
<dbReference type="GO" id="GO:0008239">
    <property type="term" value="F:dipeptidyl-peptidase activity"/>
    <property type="evidence" value="ECO:0007669"/>
    <property type="project" value="InterPro"/>
</dbReference>
<protein>
    <recommendedName>
        <fullName evidence="3">Xaa-Pro dipeptidyl-peptidase C-terminal domain-containing protein</fullName>
    </recommendedName>
</protein>
<sequence length="878" mass="96279">MVVEMQQKKVGAFNALFAAGSFLPALGDSEAGAVLSEFVSGKRQVPVDTYFIDSRSAAFLQAAPEGKQLCERMHFLGGLGVRQLHGLRVAFLSGRGAEMTVALLKRQAAEKAQSRGFAKGGRWVFPGLVLAGRLAGRRVTWKRFRMPRAGRADGAGTDAGGLPDILKEETQLETPFGRVEVVVLRPQTAGPIPTVAVNVGCYYTLADTLERAEGPRYVSQGYAYLLWRATGALEEVADQVFLRWRGDAAVVLDWLGQQRWCDGRVGCHGYSLLGNTAYATLAASHAPDAPPSRPLVTALVPAISFSRIQPTVFVRGQGLAAELALRFLWLAEVGLRKERATGLGYLWKMFGFFGLGEWPGLAEALAQRPVAEADRRLWGRANELWRGGQMARKASDAFWRESRDRQFHFDHFREAAPRIHVIAGWNDMFLAQSLEDFMEAQRATGSARLTIFTGGHFGVVMSHAGKVAAETGRWYQEHLALEGEARPAAVRMQLITDEEPEEWLECGAWPPPEGARWDLFLAPGHVGLRSEPAAGAAGATGADTSTEPLSYSYDPRDPTPYAGDGWLNLQRDGPQDQREVERRQDVLVLSSAPLEEQLEVVGEVTVSLFLSCSAPECDVLARLCVVRDAVKDNNPLAALGIGGAKSVNLCENIARVKFQEEVTRLDLSLGFTACRFRPGDQVRLHICSAAHPRWLRHPLQPPGEDWLLGDSEVGAPAKITILSERPSRLRLSLRSSEVVDLEAAFHSMKHGKHGPGGTLVWLHRVRRYDAATYAKPARASVSRSDSAEDDGPDFVGTNYTTNAVKKLIKLAKEDPSPIDLLLTAEWPRGMEERVEEAERPTDPDGRGLVSRDPWDPVDGQGCVGDSFELQFRKCLKVG</sequence>
<dbReference type="AlphaFoldDB" id="A0AA36JGZ6"/>
<dbReference type="NCBIfam" id="TIGR00976">
    <property type="entry name" value="CocE_NonD"/>
    <property type="match status" value="1"/>
</dbReference>
<evidence type="ECO:0000313" key="4">
    <source>
        <dbReference type="EMBL" id="CAJ1405462.1"/>
    </source>
</evidence>
<dbReference type="SMART" id="SM00939">
    <property type="entry name" value="PepX_C"/>
    <property type="match status" value="1"/>
</dbReference>
<dbReference type="InterPro" id="IPR005674">
    <property type="entry name" value="CocE/Ser_esterase"/>
</dbReference>
<evidence type="ECO:0000313" key="5">
    <source>
        <dbReference type="Proteomes" id="UP001178507"/>
    </source>
</evidence>
<keyword evidence="5" id="KW-1185">Reference proteome</keyword>
<evidence type="ECO:0000259" key="3">
    <source>
        <dbReference type="SMART" id="SM00939"/>
    </source>
</evidence>
<comment type="caution">
    <text evidence="4">The sequence shown here is derived from an EMBL/GenBank/DDBJ whole genome shotgun (WGS) entry which is preliminary data.</text>
</comment>
<evidence type="ECO:0000256" key="1">
    <source>
        <dbReference type="ARBA" id="ARBA00022801"/>
    </source>
</evidence>
<name>A0AA36JGZ6_9DINO</name>
<dbReference type="SUPFAM" id="SSF49785">
    <property type="entry name" value="Galactose-binding domain-like"/>
    <property type="match status" value="1"/>
</dbReference>
<dbReference type="Gene3D" id="2.60.120.260">
    <property type="entry name" value="Galactose-binding domain-like"/>
    <property type="match status" value="1"/>
</dbReference>
<dbReference type="InterPro" id="IPR008979">
    <property type="entry name" value="Galactose-bd-like_sf"/>
</dbReference>
<dbReference type="Gene3D" id="1.10.3020.10">
    <property type="entry name" value="alpha-amino acid ester hydrolase ( Helical cap domain)"/>
    <property type="match status" value="1"/>
</dbReference>
<evidence type="ECO:0000256" key="2">
    <source>
        <dbReference type="SAM" id="MobiDB-lite"/>
    </source>
</evidence>
<feature type="domain" description="Xaa-Pro dipeptidyl-peptidase C-terminal" evidence="3">
    <location>
        <begin position="472"/>
        <end position="730"/>
    </location>
</feature>
<dbReference type="SUPFAM" id="SSF53474">
    <property type="entry name" value="alpha/beta-Hydrolases"/>
    <property type="match status" value="1"/>
</dbReference>
<feature type="region of interest" description="Disordered" evidence="2">
    <location>
        <begin position="831"/>
        <end position="855"/>
    </location>
</feature>
<proteinExistence type="predicted"/>
<dbReference type="EMBL" id="CAUJNA010003585">
    <property type="protein sequence ID" value="CAJ1405462.1"/>
    <property type="molecule type" value="Genomic_DNA"/>
</dbReference>
<dbReference type="InterPro" id="IPR000383">
    <property type="entry name" value="Xaa-Pro-like_dom"/>
</dbReference>
<dbReference type="Gene3D" id="3.40.50.1820">
    <property type="entry name" value="alpha/beta hydrolase"/>
    <property type="match status" value="1"/>
</dbReference>
<reference evidence="4" key="1">
    <citation type="submission" date="2023-08" db="EMBL/GenBank/DDBJ databases">
        <authorList>
            <person name="Chen Y."/>
            <person name="Shah S."/>
            <person name="Dougan E. K."/>
            <person name="Thang M."/>
            <person name="Chan C."/>
        </authorList>
    </citation>
    <scope>NUCLEOTIDE SEQUENCE</scope>
</reference>
<dbReference type="InterPro" id="IPR013736">
    <property type="entry name" value="Xaa-Pro_dipept_C"/>
</dbReference>
<organism evidence="4 5">
    <name type="scientific">Effrenium voratum</name>
    <dbReference type="NCBI Taxonomy" id="2562239"/>
    <lineage>
        <taxon>Eukaryota</taxon>
        <taxon>Sar</taxon>
        <taxon>Alveolata</taxon>
        <taxon>Dinophyceae</taxon>
        <taxon>Suessiales</taxon>
        <taxon>Symbiodiniaceae</taxon>
        <taxon>Effrenium</taxon>
    </lineage>
</organism>
<dbReference type="InterPro" id="IPR029058">
    <property type="entry name" value="AB_hydrolase_fold"/>
</dbReference>
<keyword evidence="1" id="KW-0378">Hydrolase</keyword>
<dbReference type="Pfam" id="PF02129">
    <property type="entry name" value="Peptidase_S15"/>
    <property type="match status" value="1"/>
</dbReference>
<feature type="region of interest" description="Disordered" evidence="2">
    <location>
        <begin position="532"/>
        <end position="557"/>
    </location>
</feature>
<feature type="compositionally biased region" description="Basic and acidic residues" evidence="2">
    <location>
        <begin position="831"/>
        <end position="845"/>
    </location>
</feature>
<feature type="compositionally biased region" description="Low complexity" evidence="2">
    <location>
        <begin position="533"/>
        <end position="542"/>
    </location>
</feature>
<dbReference type="Pfam" id="PF08530">
    <property type="entry name" value="PepX_C"/>
    <property type="match status" value="1"/>
</dbReference>
<dbReference type="Proteomes" id="UP001178507">
    <property type="component" value="Unassembled WGS sequence"/>
</dbReference>
<accession>A0AA36JGZ6</accession>